<keyword evidence="3" id="KW-1185">Reference proteome</keyword>
<keyword evidence="2" id="KW-0378">Hydrolase</keyword>
<dbReference type="Proteomes" id="UP000216052">
    <property type="component" value="Chromosome"/>
</dbReference>
<reference evidence="2" key="1">
    <citation type="submission" date="2024-05" db="EMBL/GenBank/DDBJ databases">
        <title>Isolation and characterization of Sporomusa carbonis sp. nov., a carboxydotrophic hydrogenogen in the genus of Sporomusa isolated from a charcoal burning pile.</title>
        <authorList>
            <person name="Boeer T."/>
            <person name="Rosenbaum F."/>
            <person name="Eysell L."/>
            <person name="Mueller V."/>
            <person name="Daniel R."/>
            <person name="Poehlein A."/>
        </authorList>
    </citation>
    <scope>NUCLEOTIDE SEQUENCE [LARGE SCALE GENOMIC DNA]</scope>
    <source>
        <strain evidence="2">DSM 3132</strain>
    </source>
</reference>
<proteinExistence type="predicted"/>
<dbReference type="PANTHER" id="PTHR36528">
    <property type="entry name" value="CRISPR SYSTEM SINGLE-STRAND-SPECIFIC DEOXYRIBONUCLEASE CAS10/CSM1 (SUBTYPE III-A)"/>
    <property type="match status" value="1"/>
</dbReference>
<dbReference type="Pfam" id="PF18211">
    <property type="entry name" value="Csm1_B"/>
    <property type="match status" value="1"/>
</dbReference>
<evidence type="ECO:0000313" key="3">
    <source>
        <dbReference type="Proteomes" id="UP000216052"/>
    </source>
</evidence>
<evidence type="ECO:0000259" key="1">
    <source>
        <dbReference type="Pfam" id="PF18211"/>
    </source>
</evidence>
<dbReference type="PANTHER" id="PTHR36528:SF1">
    <property type="entry name" value="CRISPR SYSTEM SINGLE-STRAND-SPECIFIC DEOXYRIBONUCLEASE CAS10_CSM1 (SUBTYPE III-A)"/>
    <property type="match status" value="1"/>
</dbReference>
<dbReference type="InterPro" id="IPR052117">
    <property type="entry name" value="Cas10/Csm1_subtype-III-A"/>
</dbReference>
<sequence length="352" mass="38601">MEETARIIALAGLLQDIGTICRRAGCPNKQSRNMLAACLPAGQAYEALLQCIGCHHQAIGVKYIRQNDHIAYLVYRAAEIAAGPDRRSAAEESAFSRGVAYNSQYPQLWTTLQNSLQHTDFLTCTVNQVLTMLQAVAAGIPYSTAAGSKGDFSLYDHSRLTAALAVCLYRYFQAAGISDYRSWCAGRNKIQCRTVPTFLLAAGELTGNRDGLYAVSGIKSEDCLEKWLSVFELSRAHLLSADGARFSMLLPNIPEVISFLEAANGAGNDWMLTNCGTSMHLTLTWQKVSADALTECQPAGKPSPVLIRQASIVEAMVDAADYRQSELYLCLRNKDSKRRLRQQRALQETGAF</sequence>
<dbReference type="EC" id="3.1.-.-" evidence="2"/>
<dbReference type="GO" id="GO:0016787">
    <property type="term" value="F:hydrolase activity"/>
    <property type="evidence" value="ECO:0007669"/>
    <property type="project" value="UniProtKB-KW"/>
</dbReference>
<name>A0ABZ3J4L6_SPOA4</name>
<dbReference type="RefSeq" id="WP_093796405.1">
    <property type="nucleotide sequence ID" value="NZ_CP155571.1"/>
</dbReference>
<dbReference type="EMBL" id="CP155571">
    <property type="protein sequence ID" value="XFO73309.1"/>
    <property type="molecule type" value="Genomic_DNA"/>
</dbReference>
<evidence type="ECO:0000313" key="2">
    <source>
        <dbReference type="EMBL" id="XFO73309.1"/>
    </source>
</evidence>
<dbReference type="InterPro" id="IPR041062">
    <property type="entry name" value="Csm1_B"/>
</dbReference>
<organism evidence="2 3">
    <name type="scientific">Sporomusa acidovorans (strain ATCC 49682 / DSM 3132 / Mol)</name>
    <dbReference type="NCBI Taxonomy" id="1123286"/>
    <lineage>
        <taxon>Bacteria</taxon>
        <taxon>Bacillati</taxon>
        <taxon>Bacillota</taxon>
        <taxon>Negativicutes</taxon>
        <taxon>Selenomonadales</taxon>
        <taxon>Sporomusaceae</taxon>
        <taxon>Sporomusa</taxon>
    </lineage>
</organism>
<gene>
    <name evidence="2" type="ORF">SPACI_033950</name>
</gene>
<accession>A0ABZ3J4L6</accession>
<feature type="domain" description="Csm1 subunit" evidence="1">
    <location>
        <begin position="221"/>
        <end position="293"/>
    </location>
</feature>
<protein>
    <submittedName>
        <fullName evidence="2">CRISPR system single-strand-specific deoxyribonuclease Cas10/Csm1 (Subtype III-A)</fullName>
        <ecNumber evidence="2">3.1.-.-</ecNumber>
    </submittedName>
</protein>